<sequence>MQQKVLDRLYVNKRDDFKRLVERDSPLAGYDYKYIFMLTLTMGFVEGRRIELEARKEELTRI</sequence>
<accession>X1SIW0</accession>
<evidence type="ECO:0000313" key="1">
    <source>
        <dbReference type="EMBL" id="GAI75355.1"/>
    </source>
</evidence>
<reference evidence="1" key="1">
    <citation type="journal article" date="2014" name="Front. Microbiol.">
        <title>High frequency of phylogenetically diverse reductive dehalogenase-homologous genes in deep subseafloor sedimentary metagenomes.</title>
        <authorList>
            <person name="Kawai M."/>
            <person name="Futagami T."/>
            <person name="Toyoda A."/>
            <person name="Takaki Y."/>
            <person name="Nishi S."/>
            <person name="Hori S."/>
            <person name="Arai W."/>
            <person name="Tsubouchi T."/>
            <person name="Morono Y."/>
            <person name="Uchiyama I."/>
            <person name="Ito T."/>
            <person name="Fujiyama A."/>
            <person name="Inagaki F."/>
            <person name="Takami H."/>
        </authorList>
    </citation>
    <scope>NUCLEOTIDE SEQUENCE</scope>
    <source>
        <strain evidence="1">Expedition CK06-06</strain>
    </source>
</reference>
<gene>
    <name evidence="1" type="ORF">S12H4_24160</name>
</gene>
<proteinExistence type="predicted"/>
<comment type="caution">
    <text evidence="1">The sequence shown here is derived from an EMBL/GenBank/DDBJ whole genome shotgun (WGS) entry which is preliminary data.</text>
</comment>
<organism evidence="1">
    <name type="scientific">marine sediment metagenome</name>
    <dbReference type="NCBI Taxonomy" id="412755"/>
    <lineage>
        <taxon>unclassified sequences</taxon>
        <taxon>metagenomes</taxon>
        <taxon>ecological metagenomes</taxon>
    </lineage>
</organism>
<name>X1SIW0_9ZZZZ</name>
<dbReference type="EMBL" id="BARW01013034">
    <property type="protein sequence ID" value="GAI75355.1"/>
    <property type="molecule type" value="Genomic_DNA"/>
</dbReference>
<dbReference type="AlphaFoldDB" id="X1SIW0"/>
<protein>
    <submittedName>
        <fullName evidence="1">Uncharacterized protein</fullName>
    </submittedName>
</protein>